<evidence type="ECO:0000256" key="6">
    <source>
        <dbReference type="ARBA" id="ARBA00023157"/>
    </source>
</evidence>
<proteinExistence type="evidence at transcript level"/>
<dbReference type="EMBL" id="JI169806">
    <property type="protein sequence ID" value="ADY44121.1"/>
    <property type="molecule type" value="mRNA"/>
</dbReference>
<keyword evidence="4 8" id="KW-0274">FAD</keyword>
<keyword evidence="5 8" id="KW-0560">Oxidoreductase</keyword>
<comment type="cofactor">
    <cofactor evidence="1 8">
        <name>FAD</name>
        <dbReference type="ChEBI" id="CHEBI:57692"/>
    </cofactor>
</comment>
<reference evidence="12" key="1">
    <citation type="journal article" date="2011" name="Genome Res.">
        <title>Deep small RNA sequencing from the nematode Ascaris reveals conservation, functional diversification, and novel developmental profiles.</title>
        <authorList>
            <person name="Wang J."/>
            <person name="Czech B."/>
            <person name="Crunk A."/>
            <person name="Wallace A."/>
            <person name="Mitreva M."/>
            <person name="Hannon G.J."/>
            <person name="Davis R.E."/>
        </authorList>
    </citation>
    <scope>NUCLEOTIDE SEQUENCE</scope>
</reference>
<evidence type="ECO:0000313" key="12">
    <source>
        <dbReference type="EMBL" id="ADY44121.1"/>
    </source>
</evidence>
<dbReference type="GO" id="GO:0000139">
    <property type="term" value="C:Golgi membrane"/>
    <property type="evidence" value="ECO:0007669"/>
    <property type="project" value="TreeGrafter"/>
</dbReference>
<dbReference type="PROSITE" id="PS00194">
    <property type="entry name" value="THIOREDOXIN_1"/>
    <property type="match status" value="1"/>
</dbReference>
<comment type="catalytic activity">
    <reaction evidence="8">
        <text>2 R'C(R)SH + O2 = R'C(R)S-S(R)CR' + H2O2</text>
        <dbReference type="Rhea" id="RHEA:17357"/>
        <dbReference type="ChEBI" id="CHEBI:15379"/>
        <dbReference type="ChEBI" id="CHEBI:16240"/>
        <dbReference type="ChEBI" id="CHEBI:16520"/>
        <dbReference type="ChEBI" id="CHEBI:17412"/>
        <dbReference type="EC" id="1.8.3.2"/>
    </reaction>
</comment>
<dbReference type="InterPro" id="IPR017905">
    <property type="entry name" value="ERV/ALR_sulphydryl_oxidase"/>
</dbReference>
<dbReference type="InterPro" id="IPR013766">
    <property type="entry name" value="Thioredoxin_domain"/>
</dbReference>
<evidence type="ECO:0000256" key="3">
    <source>
        <dbReference type="ARBA" id="ARBA00022729"/>
    </source>
</evidence>
<dbReference type="InterPro" id="IPR017937">
    <property type="entry name" value="Thioredoxin_CS"/>
</dbReference>
<dbReference type="EC" id="1.8.3.2" evidence="8"/>
<dbReference type="InterPro" id="IPR039798">
    <property type="entry name" value="Sulfhydryl_oxidase"/>
</dbReference>
<dbReference type="Gene3D" id="1.20.120.310">
    <property type="entry name" value="ERV/ALR sulfhydryl oxidase domain"/>
    <property type="match status" value="1"/>
</dbReference>
<feature type="domain" description="ERV/ALR sulfhydryl oxidase" evidence="10">
    <location>
        <begin position="429"/>
        <end position="537"/>
    </location>
</feature>
<dbReference type="SUPFAM" id="SSF69000">
    <property type="entry name" value="FAD-dependent thiol oxidase"/>
    <property type="match status" value="1"/>
</dbReference>
<dbReference type="InterPro" id="IPR036774">
    <property type="entry name" value="ERV/ALR_sulphydryl_oxid_sf"/>
</dbReference>
<dbReference type="GO" id="GO:0016971">
    <property type="term" value="F:flavin-dependent sulfhydryl oxidase activity"/>
    <property type="evidence" value="ECO:0007669"/>
    <property type="project" value="InterPro"/>
</dbReference>
<evidence type="ECO:0000256" key="1">
    <source>
        <dbReference type="ARBA" id="ARBA00001974"/>
    </source>
</evidence>
<dbReference type="FunFam" id="3.40.30.10:FF:000379">
    <property type="entry name" value="Sulfhydryl oxidase"/>
    <property type="match status" value="1"/>
</dbReference>
<dbReference type="Pfam" id="PF04777">
    <property type="entry name" value="Evr1_Alr"/>
    <property type="match status" value="1"/>
</dbReference>
<accession>F1L1W7</accession>
<evidence type="ECO:0000256" key="4">
    <source>
        <dbReference type="ARBA" id="ARBA00022827"/>
    </source>
</evidence>
<feature type="domain" description="Thioredoxin" evidence="11">
    <location>
        <begin position="20"/>
        <end position="159"/>
    </location>
</feature>
<name>F1L1W7_ASCSU</name>
<dbReference type="Pfam" id="PF00085">
    <property type="entry name" value="Thioredoxin"/>
    <property type="match status" value="1"/>
</dbReference>
<dbReference type="GO" id="GO:0005615">
    <property type="term" value="C:extracellular space"/>
    <property type="evidence" value="ECO:0007669"/>
    <property type="project" value="TreeGrafter"/>
</dbReference>
<dbReference type="InterPro" id="IPR042568">
    <property type="entry name" value="QSOX_FAD-bd_sf"/>
</dbReference>
<feature type="signal peptide" evidence="9">
    <location>
        <begin position="1"/>
        <end position="17"/>
    </location>
</feature>
<evidence type="ECO:0000256" key="5">
    <source>
        <dbReference type="ARBA" id="ARBA00023002"/>
    </source>
</evidence>
<keyword evidence="6" id="KW-1015">Disulfide bond</keyword>
<dbReference type="FunFam" id="1.20.120.310:FF:000005">
    <property type="entry name" value="Sulfhydryl oxidase"/>
    <property type="match status" value="1"/>
</dbReference>
<sequence length="574" mass="66117">MLISTLLVLLIVAVIYAEVARIGQQPHGVNPTLYDAREDPIVQLDETTFNDTVYCHGDVDNCTAFIIEFYSDWCAHCRSYAPLYKSLAKDIERWHKVVRVGAMNCADPLNEMTCRANGVLFFPFIKYYPRNTTDPAYASTLRPLQTLAEMRDQITEAILGEYATNKFPDWPIFDFLGDVNTYGELWADAPQSVSNMAIIFESGPESLTGAQLLLDMSIYADEVTTRRCLKSHPLVDALHLTDFPTMAIYRRGERGPVLTAEIRRLLFGEIERFLNKDIEDVTTSLTATPKIQTSQPCDLYPHICRSRYFVSELDMLKATRYALFREVARTGNSLVGVNLTALYTFISALAESFPNATTLHPTNETERTQPLRQSELAIRVFEHMREFLKNRGLNNSISVDEYQDEFLRAEEQNYRPFPINEDWEHCKGSNPQFRGYTCGLWTTFHALTVQSYMDGRNDPSYKPLPPLHAVRGWVDQFFGCRHCRDHFIRMTTRTFPMDLNVQKSEDVFLYLWKAHNIVNARLKGRDTEDPEFLKYQFPAPFLCPVCNQYGQLDETQVKPFLLSYYSSIKPFYKS</sequence>
<evidence type="ECO:0000256" key="7">
    <source>
        <dbReference type="ARBA" id="ARBA00023180"/>
    </source>
</evidence>
<evidence type="ECO:0000256" key="2">
    <source>
        <dbReference type="ARBA" id="ARBA00022630"/>
    </source>
</evidence>
<dbReference type="GO" id="GO:0006457">
    <property type="term" value="P:protein folding"/>
    <property type="evidence" value="ECO:0007669"/>
    <property type="project" value="TreeGrafter"/>
</dbReference>
<dbReference type="Gene3D" id="1.20.120.1960">
    <property type="entry name" value="QSOX sulfhydryl oxidase domain"/>
    <property type="match status" value="1"/>
</dbReference>
<keyword evidence="7" id="KW-0325">Glycoprotein</keyword>
<feature type="chain" id="PRO_5003268284" description="Sulfhydryl oxidase" evidence="9">
    <location>
        <begin position="18"/>
        <end position="574"/>
    </location>
</feature>
<keyword evidence="3 9" id="KW-0732">Signal</keyword>
<organism evidence="12">
    <name type="scientific">Ascaris suum</name>
    <name type="common">Pig roundworm</name>
    <name type="synonym">Ascaris lumbricoides</name>
    <dbReference type="NCBI Taxonomy" id="6253"/>
    <lineage>
        <taxon>Eukaryota</taxon>
        <taxon>Metazoa</taxon>
        <taxon>Ecdysozoa</taxon>
        <taxon>Nematoda</taxon>
        <taxon>Chromadorea</taxon>
        <taxon>Rhabditida</taxon>
        <taxon>Spirurina</taxon>
        <taxon>Ascaridomorpha</taxon>
        <taxon>Ascaridoidea</taxon>
        <taxon>Ascarididae</taxon>
        <taxon>Ascaris</taxon>
    </lineage>
</organism>
<evidence type="ECO:0000256" key="9">
    <source>
        <dbReference type="SAM" id="SignalP"/>
    </source>
</evidence>
<dbReference type="PROSITE" id="PS51352">
    <property type="entry name" value="THIOREDOXIN_2"/>
    <property type="match status" value="1"/>
</dbReference>
<evidence type="ECO:0000259" key="10">
    <source>
        <dbReference type="PROSITE" id="PS51324"/>
    </source>
</evidence>
<evidence type="ECO:0000259" key="11">
    <source>
        <dbReference type="PROSITE" id="PS51352"/>
    </source>
</evidence>
<dbReference type="PROSITE" id="PS51324">
    <property type="entry name" value="ERV_ALR"/>
    <property type="match status" value="1"/>
</dbReference>
<evidence type="ECO:0000256" key="8">
    <source>
        <dbReference type="RuleBase" id="RU371123"/>
    </source>
</evidence>
<dbReference type="GO" id="GO:0003756">
    <property type="term" value="F:protein disulfide isomerase activity"/>
    <property type="evidence" value="ECO:0007669"/>
    <property type="project" value="TreeGrafter"/>
</dbReference>
<keyword evidence="2 8" id="KW-0285">Flavoprotein</keyword>
<dbReference type="PANTHER" id="PTHR22897">
    <property type="entry name" value="QUIESCIN Q6-RELATED SULFHYDRYL OXIDASE"/>
    <property type="match status" value="1"/>
</dbReference>
<dbReference type="AlphaFoldDB" id="F1L1W7"/>
<dbReference type="PANTHER" id="PTHR22897:SF8">
    <property type="entry name" value="SULFHYDRYL OXIDASE"/>
    <property type="match status" value="1"/>
</dbReference>
<dbReference type="SUPFAM" id="SSF52833">
    <property type="entry name" value="Thioredoxin-like"/>
    <property type="match status" value="1"/>
</dbReference>
<dbReference type="Gene3D" id="3.40.30.10">
    <property type="entry name" value="Glutaredoxin"/>
    <property type="match status" value="2"/>
</dbReference>
<dbReference type="InterPro" id="IPR036249">
    <property type="entry name" value="Thioredoxin-like_sf"/>
</dbReference>
<protein>
    <recommendedName>
        <fullName evidence="8">Sulfhydryl oxidase</fullName>
        <ecNumber evidence="8">1.8.3.2</ecNumber>
    </recommendedName>
</protein>